<evidence type="ECO:0008006" key="3">
    <source>
        <dbReference type="Google" id="ProtNLM"/>
    </source>
</evidence>
<keyword evidence="2" id="KW-1185">Reference proteome</keyword>
<proteinExistence type="predicted"/>
<name>A0A4V3JXS6_9LEPT</name>
<gene>
    <name evidence="1" type="ORF">EHS15_12775</name>
</gene>
<evidence type="ECO:0000313" key="1">
    <source>
        <dbReference type="EMBL" id="TGN18276.1"/>
    </source>
</evidence>
<comment type="caution">
    <text evidence="1">The sequence shown here is derived from an EMBL/GenBank/DDBJ whole genome shotgun (WGS) entry which is preliminary data.</text>
</comment>
<evidence type="ECO:0000313" key="2">
    <source>
        <dbReference type="Proteomes" id="UP000298058"/>
    </source>
</evidence>
<organism evidence="1 2">
    <name type="scientific">Leptospira idonii</name>
    <dbReference type="NCBI Taxonomy" id="1193500"/>
    <lineage>
        <taxon>Bacteria</taxon>
        <taxon>Pseudomonadati</taxon>
        <taxon>Spirochaetota</taxon>
        <taxon>Spirochaetia</taxon>
        <taxon>Leptospirales</taxon>
        <taxon>Leptospiraceae</taxon>
        <taxon>Leptospira</taxon>
    </lineage>
</organism>
<sequence length="626" mass="72220">MSKSIISLEKLNLLIWFERTPPPEFDGQVVLWNSFSQTNDKDFFSIPSELEKEPKKYRSLYVNFIHSVGKKRILGKTLEELLYITDTFSLWWMSLPYEKNYGKSTELTNAVKTFVLEDFLKNKTYTLIKYSPSAPSSIVRLLKVYASENGKRIGRLDIKIGHTSVSLFRTIYSYLPEFLKAFAALVRFVLLYGGINRQRKTEDKQPSFHVFDYLFHLKKDPNAPDRFESNYWSELLQIFRDSGKKVQYDHIFIPHKAIPDANSAVKNVDTFNSLHSKTESHVLIENISIILLLNVICSYIRLYLQGLIYKFNLIKVRSELGLLPVLLPLREGFQSSLFGSICIQNLFFYYFIKKQVEIKSSSEACIYLLENQGWEKALVYHWKKRQLGRIIGVSHSTVRFWDLRYVLPESKDSAIDAVMPDYIAVNGHIAENMLIQSGYKDRQLRVVEALRFLGLQTISQKTVKNAKKRLLVLTDYLLSAAQFQMKILEDVAHKFDFEIIVKAHPACPVETKDFPGMIYSVSHQDVSLLLETMDVVYSSNITSAGIEAYYLGIPVISSLDPESLNLSPLFGYKDVAFVSSTEELSIALGDPEFLKMKKRQSDIFNFHSDFKEWRGLLNLENDKVNT</sequence>
<dbReference type="InterPro" id="IPR027613">
    <property type="entry name" value="O_ant_LIC13510"/>
</dbReference>
<reference evidence="1" key="1">
    <citation type="journal article" date="2019" name="PLoS Negl. Trop. Dis.">
        <title>Revisiting the worldwide diversity of Leptospira species in the environment.</title>
        <authorList>
            <person name="Vincent A.T."/>
            <person name="Schiettekatte O."/>
            <person name="Bourhy P."/>
            <person name="Veyrier F.J."/>
            <person name="Picardeau M."/>
        </authorList>
    </citation>
    <scope>NUCLEOTIDE SEQUENCE [LARGE SCALE GENOMIC DNA]</scope>
    <source>
        <strain evidence="1">201300427</strain>
    </source>
</reference>
<protein>
    <recommendedName>
        <fullName evidence="3">Carbohydrate biosynthesis protein</fullName>
    </recommendedName>
</protein>
<dbReference type="NCBIfam" id="TIGR04326">
    <property type="entry name" value="O_ant_LIC13510"/>
    <property type="match status" value="1"/>
</dbReference>
<dbReference type="OrthoDB" id="341799at2"/>
<accession>A0A4V3JXS6</accession>
<dbReference type="EMBL" id="RQHW01000047">
    <property type="protein sequence ID" value="TGN18276.1"/>
    <property type="molecule type" value="Genomic_DNA"/>
</dbReference>
<dbReference type="AlphaFoldDB" id="A0A4V3JXS6"/>
<dbReference type="Proteomes" id="UP000298058">
    <property type="component" value="Unassembled WGS sequence"/>
</dbReference>